<evidence type="ECO:0000256" key="6">
    <source>
        <dbReference type="ARBA" id="ARBA00023065"/>
    </source>
</evidence>
<evidence type="ECO:0000256" key="4">
    <source>
        <dbReference type="ARBA" id="ARBA00022692"/>
    </source>
</evidence>
<name>A0ABX0UAR3_9FLAO</name>
<feature type="transmembrane region" description="Helical" evidence="8">
    <location>
        <begin position="372"/>
        <end position="390"/>
    </location>
</feature>
<gene>
    <name evidence="9" type="ORF">FHR24_001831</name>
</gene>
<evidence type="ECO:0000313" key="10">
    <source>
        <dbReference type="Proteomes" id="UP000745859"/>
    </source>
</evidence>
<feature type="transmembrane region" description="Helical" evidence="8">
    <location>
        <begin position="492"/>
        <end position="513"/>
    </location>
</feature>
<feature type="transmembrane region" description="Helical" evidence="8">
    <location>
        <begin position="549"/>
        <end position="570"/>
    </location>
</feature>
<comment type="subcellular location">
    <subcellularLocation>
        <location evidence="1">Cell membrane</location>
        <topology evidence="1">Multi-pass membrane protein</topology>
    </subcellularLocation>
</comment>
<organism evidence="9 10">
    <name type="scientific">Wenyingzhuangia heitensis</name>
    <dbReference type="NCBI Taxonomy" id="1487859"/>
    <lineage>
        <taxon>Bacteria</taxon>
        <taxon>Pseudomonadati</taxon>
        <taxon>Bacteroidota</taxon>
        <taxon>Flavobacteriia</taxon>
        <taxon>Flavobacteriales</taxon>
        <taxon>Flavobacteriaceae</taxon>
        <taxon>Wenyingzhuangia</taxon>
    </lineage>
</organism>
<feature type="transmembrane region" description="Helical" evidence="8">
    <location>
        <begin position="286"/>
        <end position="306"/>
    </location>
</feature>
<comment type="caution">
    <text evidence="9">The sequence shown here is derived from an EMBL/GenBank/DDBJ whole genome shotgun (WGS) entry which is preliminary data.</text>
</comment>
<keyword evidence="5 8" id="KW-1133">Transmembrane helix</keyword>
<evidence type="ECO:0000256" key="3">
    <source>
        <dbReference type="ARBA" id="ARBA00022475"/>
    </source>
</evidence>
<dbReference type="Pfam" id="PF02386">
    <property type="entry name" value="TrkH"/>
    <property type="match status" value="1"/>
</dbReference>
<keyword evidence="10" id="KW-1185">Reference proteome</keyword>
<sequence length="588" mass="66210">MKNIILNKINHLLIYRITFLLSLTGIFVLIVDYGFNQSIKTQLFVNEIYFLILSSGIFSTIIRYLKLSKSLTKRVVLFDGFSILIILSVIYIHFFSEQSHAHLSIFYDDIWIKLAIILTFIREFAEKKITYKRAFLNPAQLFIISFLILIFLGALLLMLPNATHTSISFLDALFTATSAVCVTGLIVVDTGTFFTEFGQIILLLLIQIGGLGILTFASYFSYFFKGGSTYENQLVLGDMTNAQKMSEVFTTLKRILFITFIIETIGAFLIYTSLDSLLFDSFVKEVFFSIFHSISAFCNAGFSTLPNSLYQTGFKYNYTLQFIIITVFMLGGLGFPIVANVIKYSKYFIVTRLFRRTHLNYKPWVLNLNSRIALITTITLTIVGTLLFLLNEYNHILTDQKGFIGKFIASLFAATTPRTSGFNTIDMGALQNSSVLLIILLMWIGASPASTGGGIKTNTFAIATLNFFSLARGKSRIEIYRREIAEVSIRRAFAIISLSIIVIGFGIFSISIFDPQINILSVAFECFSAYSTVGLSLGITATLSVYSKFVLIVIMFIGRVSMLSILIAVFKKEKHKNYRYPTEEISIN</sequence>
<evidence type="ECO:0000256" key="1">
    <source>
        <dbReference type="ARBA" id="ARBA00004651"/>
    </source>
</evidence>
<feature type="transmembrane region" description="Helical" evidence="8">
    <location>
        <begin position="318"/>
        <end position="342"/>
    </location>
</feature>
<dbReference type="InterPro" id="IPR003445">
    <property type="entry name" value="Cat_transpt"/>
</dbReference>
<proteinExistence type="predicted"/>
<reference evidence="9 10" key="1">
    <citation type="submission" date="2020-03" db="EMBL/GenBank/DDBJ databases">
        <title>Genomic Encyclopedia of Type Strains, Phase IV (KMG-IV): sequencing the most valuable type-strain genomes for metagenomic binning, comparative biology and taxonomic classification.</title>
        <authorList>
            <person name="Goeker M."/>
        </authorList>
    </citation>
    <scope>NUCLEOTIDE SEQUENCE [LARGE SCALE GENOMIC DNA]</scope>
    <source>
        <strain evidence="9 10">DSM 101599</strain>
    </source>
</reference>
<feature type="transmembrane region" description="Helical" evidence="8">
    <location>
        <begin position="12"/>
        <end position="31"/>
    </location>
</feature>
<accession>A0ABX0UAR3</accession>
<dbReference type="PANTHER" id="PTHR32024:SF1">
    <property type="entry name" value="KTR SYSTEM POTASSIUM UPTAKE PROTEIN B"/>
    <property type="match status" value="1"/>
</dbReference>
<keyword evidence="4 8" id="KW-0812">Transmembrane</keyword>
<evidence type="ECO:0000256" key="8">
    <source>
        <dbReference type="SAM" id="Phobius"/>
    </source>
</evidence>
<feature type="transmembrane region" description="Helical" evidence="8">
    <location>
        <begin position="429"/>
        <end position="446"/>
    </location>
</feature>
<evidence type="ECO:0000313" key="9">
    <source>
        <dbReference type="EMBL" id="NIJ45363.1"/>
    </source>
</evidence>
<feature type="transmembrane region" description="Helical" evidence="8">
    <location>
        <begin position="166"/>
        <end position="188"/>
    </location>
</feature>
<feature type="transmembrane region" description="Helical" evidence="8">
    <location>
        <begin position="255"/>
        <end position="274"/>
    </location>
</feature>
<dbReference type="Proteomes" id="UP000745859">
    <property type="component" value="Unassembled WGS sequence"/>
</dbReference>
<keyword evidence="2" id="KW-0813">Transport</keyword>
<feature type="transmembrane region" description="Helical" evidence="8">
    <location>
        <begin position="76"/>
        <end position="95"/>
    </location>
</feature>
<evidence type="ECO:0000256" key="2">
    <source>
        <dbReference type="ARBA" id="ARBA00022448"/>
    </source>
</evidence>
<dbReference type="RefSeq" id="WP_208412321.1">
    <property type="nucleotide sequence ID" value="NZ_JAASQL010000002.1"/>
</dbReference>
<keyword evidence="7 8" id="KW-0472">Membrane</keyword>
<evidence type="ECO:0000256" key="5">
    <source>
        <dbReference type="ARBA" id="ARBA00022989"/>
    </source>
</evidence>
<keyword evidence="3" id="KW-1003">Cell membrane</keyword>
<feature type="transmembrane region" description="Helical" evidence="8">
    <location>
        <begin position="141"/>
        <end position="160"/>
    </location>
</feature>
<dbReference type="PANTHER" id="PTHR32024">
    <property type="entry name" value="TRK SYSTEM POTASSIUM UPTAKE PROTEIN TRKG-RELATED"/>
    <property type="match status" value="1"/>
</dbReference>
<evidence type="ECO:0000256" key="7">
    <source>
        <dbReference type="ARBA" id="ARBA00023136"/>
    </source>
</evidence>
<dbReference type="EMBL" id="JAASQL010000002">
    <property type="protein sequence ID" value="NIJ45363.1"/>
    <property type="molecule type" value="Genomic_DNA"/>
</dbReference>
<feature type="transmembrane region" description="Helical" evidence="8">
    <location>
        <begin position="200"/>
        <end position="224"/>
    </location>
</feature>
<feature type="transmembrane region" description="Helical" evidence="8">
    <location>
        <begin position="101"/>
        <end position="121"/>
    </location>
</feature>
<feature type="transmembrane region" description="Helical" evidence="8">
    <location>
        <begin position="43"/>
        <end position="64"/>
    </location>
</feature>
<protein>
    <submittedName>
        <fullName evidence="9">Potassium uptake TrkH family protein</fullName>
    </submittedName>
</protein>
<keyword evidence="6" id="KW-0406">Ion transport</keyword>